<dbReference type="VEuPathDB" id="TrichDB:TVAGG3_0677090"/>
<proteinExistence type="predicted"/>
<dbReference type="KEGG" id="tva:5465681"/>
<dbReference type="InParanoid" id="A2DH71"/>
<evidence type="ECO:0000256" key="2">
    <source>
        <dbReference type="SAM" id="Phobius"/>
    </source>
</evidence>
<dbReference type="SMR" id="A2DH71"/>
<feature type="transmembrane region" description="Helical" evidence="2">
    <location>
        <begin position="61"/>
        <end position="84"/>
    </location>
</feature>
<feature type="region of interest" description="Disordered" evidence="1">
    <location>
        <begin position="1"/>
        <end position="31"/>
    </location>
</feature>
<dbReference type="EMBL" id="DS113200">
    <property type="protein sequence ID" value="EAY20144.1"/>
    <property type="molecule type" value="Genomic_DNA"/>
</dbReference>
<keyword evidence="2" id="KW-1133">Transmembrane helix</keyword>
<organism evidence="3 4">
    <name type="scientific">Trichomonas vaginalis (strain ATCC PRA-98 / G3)</name>
    <dbReference type="NCBI Taxonomy" id="412133"/>
    <lineage>
        <taxon>Eukaryota</taxon>
        <taxon>Metamonada</taxon>
        <taxon>Parabasalia</taxon>
        <taxon>Trichomonadida</taxon>
        <taxon>Trichomonadidae</taxon>
        <taxon>Trichomonas</taxon>
    </lineage>
</organism>
<keyword evidence="2" id="KW-0812">Transmembrane</keyword>
<dbReference type="RefSeq" id="XP_001581130.1">
    <property type="nucleotide sequence ID" value="XM_001581080.1"/>
</dbReference>
<keyword evidence="4" id="KW-1185">Reference proteome</keyword>
<name>A2DH71_TRIV3</name>
<accession>A2DH71</accession>
<evidence type="ECO:0000256" key="1">
    <source>
        <dbReference type="SAM" id="MobiDB-lite"/>
    </source>
</evidence>
<reference evidence="3" key="1">
    <citation type="submission" date="2006-10" db="EMBL/GenBank/DDBJ databases">
        <authorList>
            <person name="Amadeo P."/>
            <person name="Zhao Q."/>
            <person name="Wortman J."/>
            <person name="Fraser-Liggett C."/>
            <person name="Carlton J."/>
        </authorList>
    </citation>
    <scope>NUCLEOTIDE SEQUENCE</scope>
    <source>
        <strain evidence="3">G3</strain>
    </source>
</reference>
<keyword evidence="2" id="KW-0472">Membrane</keyword>
<evidence type="ECO:0000313" key="3">
    <source>
        <dbReference type="EMBL" id="EAY20144.1"/>
    </source>
</evidence>
<protein>
    <submittedName>
        <fullName evidence="3">Uncharacterized protein</fullName>
    </submittedName>
</protein>
<evidence type="ECO:0000313" key="4">
    <source>
        <dbReference type="Proteomes" id="UP000001542"/>
    </source>
</evidence>
<feature type="compositionally biased region" description="Basic and acidic residues" evidence="1">
    <location>
        <begin position="20"/>
        <end position="31"/>
    </location>
</feature>
<gene>
    <name evidence="3" type="ORF">TVAG_020890</name>
</gene>
<dbReference type="AlphaFoldDB" id="A2DH71"/>
<dbReference type="Proteomes" id="UP000001542">
    <property type="component" value="Unassembled WGS sequence"/>
</dbReference>
<reference evidence="3" key="2">
    <citation type="journal article" date="2007" name="Science">
        <title>Draft genome sequence of the sexually transmitted pathogen Trichomonas vaginalis.</title>
        <authorList>
            <person name="Carlton J.M."/>
            <person name="Hirt R.P."/>
            <person name="Silva J.C."/>
            <person name="Delcher A.L."/>
            <person name="Schatz M."/>
            <person name="Zhao Q."/>
            <person name="Wortman J.R."/>
            <person name="Bidwell S.L."/>
            <person name="Alsmark U.C.M."/>
            <person name="Besteiro S."/>
            <person name="Sicheritz-Ponten T."/>
            <person name="Noel C.J."/>
            <person name="Dacks J.B."/>
            <person name="Foster P.G."/>
            <person name="Simillion C."/>
            <person name="Van de Peer Y."/>
            <person name="Miranda-Saavedra D."/>
            <person name="Barton G.J."/>
            <person name="Westrop G.D."/>
            <person name="Mueller S."/>
            <person name="Dessi D."/>
            <person name="Fiori P.L."/>
            <person name="Ren Q."/>
            <person name="Paulsen I."/>
            <person name="Zhang H."/>
            <person name="Bastida-Corcuera F.D."/>
            <person name="Simoes-Barbosa A."/>
            <person name="Brown M.T."/>
            <person name="Hayes R.D."/>
            <person name="Mukherjee M."/>
            <person name="Okumura C.Y."/>
            <person name="Schneider R."/>
            <person name="Smith A.J."/>
            <person name="Vanacova S."/>
            <person name="Villalvazo M."/>
            <person name="Haas B.J."/>
            <person name="Pertea M."/>
            <person name="Feldblyum T.V."/>
            <person name="Utterback T.R."/>
            <person name="Shu C.L."/>
            <person name="Osoegawa K."/>
            <person name="de Jong P.J."/>
            <person name="Hrdy I."/>
            <person name="Horvathova L."/>
            <person name="Zubacova Z."/>
            <person name="Dolezal P."/>
            <person name="Malik S.B."/>
            <person name="Logsdon J.M. Jr."/>
            <person name="Henze K."/>
            <person name="Gupta A."/>
            <person name="Wang C.C."/>
            <person name="Dunne R.L."/>
            <person name="Upcroft J.A."/>
            <person name="Upcroft P."/>
            <person name="White O."/>
            <person name="Salzberg S.L."/>
            <person name="Tang P."/>
            <person name="Chiu C.-H."/>
            <person name="Lee Y.-S."/>
            <person name="Embley T.M."/>
            <person name="Coombs G.H."/>
            <person name="Mottram J.C."/>
            <person name="Tachezy J."/>
            <person name="Fraser-Liggett C.M."/>
            <person name="Johnson P.J."/>
        </authorList>
    </citation>
    <scope>NUCLEOTIDE SEQUENCE [LARGE SCALE GENOMIC DNA]</scope>
    <source>
        <strain evidence="3">G3</strain>
    </source>
</reference>
<sequence length="109" mass="12173">MKLSSMHFDKDPLDPNTKVLEGKPQDKPEWSFDYSDLEKEEISNEADHYASPKSNKLKAGYIVLIVLGTIVLLGAIAVIVYFVVFRTNQIASTNSVENDLNNNSDEAEP</sequence>
<dbReference type="VEuPathDB" id="TrichDB:TVAG_020890"/>